<proteinExistence type="predicted"/>
<evidence type="ECO:0000259" key="1">
    <source>
        <dbReference type="Pfam" id="PF17919"/>
    </source>
</evidence>
<sequence>MGMPGSETALEELMCRVLGDLVEEGVVAKIADDLYCGGNTQLELLQNWTRVLQALQKNSLNLSATKNDYRTQNYNYSWMDLAIRNYQSQPASYFYLISLSTTRQSKLDDMVAGRESKETIKWSDELTDIFSQAQKALSTNRSIFLPQPNDQLWIVTDGSVKKHGLGATLYITRDDKIHVSGFFSAKLRKRQLTWLPCEIEALSIASAIKHFSPYIIQSKHNTCILTDSKPCVQAFEKLCRGEFSASPRVSTFLSTACRYQVTVRHVAGAAILPSDFASRNATDCEDSACQIRTFVQFTEQFSC</sequence>
<dbReference type="InterPro" id="IPR043502">
    <property type="entry name" value="DNA/RNA_pol_sf"/>
</dbReference>
<protein>
    <recommendedName>
        <fullName evidence="1">Reverse transcriptase/retrotransposon-derived protein RNase H-like domain-containing protein</fullName>
    </recommendedName>
</protein>
<name>A0A8B6F6H7_MYTGA</name>
<dbReference type="PANTHER" id="PTHR33064:SF37">
    <property type="entry name" value="RIBONUCLEASE H"/>
    <property type="match status" value="1"/>
</dbReference>
<organism evidence="2 3">
    <name type="scientific">Mytilus galloprovincialis</name>
    <name type="common">Mediterranean mussel</name>
    <dbReference type="NCBI Taxonomy" id="29158"/>
    <lineage>
        <taxon>Eukaryota</taxon>
        <taxon>Metazoa</taxon>
        <taxon>Spiralia</taxon>
        <taxon>Lophotrochozoa</taxon>
        <taxon>Mollusca</taxon>
        <taxon>Bivalvia</taxon>
        <taxon>Autobranchia</taxon>
        <taxon>Pteriomorphia</taxon>
        <taxon>Mytilida</taxon>
        <taxon>Mytiloidea</taxon>
        <taxon>Mytilidae</taxon>
        <taxon>Mytilinae</taxon>
        <taxon>Mytilus</taxon>
    </lineage>
</organism>
<accession>A0A8B6F6H7</accession>
<keyword evidence="3" id="KW-1185">Reference proteome</keyword>
<dbReference type="Proteomes" id="UP000596742">
    <property type="component" value="Unassembled WGS sequence"/>
</dbReference>
<dbReference type="InterPro" id="IPR043128">
    <property type="entry name" value="Rev_trsase/Diguanyl_cyclase"/>
</dbReference>
<dbReference type="PANTHER" id="PTHR33064">
    <property type="entry name" value="POL PROTEIN"/>
    <property type="match status" value="1"/>
</dbReference>
<dbReference type="SUPFAM" id="SSF56672">
    <property type="entry name" value="DNA/RNA polymerases"/>
    <property type="match status" value="1"/>
</dbReference>
<dbReference type="InterPro" id="IPR041577">
    <property type="entry name" value="RT_RNaseH_2"/>
</dbReference>
<dbReference type="AlphaFoldDB" id="A0A8B6F6H7"/>
<feature type="domain" description="Reverse transcriptase/retrotransposon-derived protein RNase H-like" evidence="1">
    <location>
        <begin position="122"/>
        <end position="219"/>
    </location>
</feature>
<dbReference type="OrthoDB" id="6141573at2759"/>
<comment type="caution">
    <text evidence="2">The sequence shown here is derived from an EMBL/GenBank/DDBJ whole genome shotgun (WGS) entry which is preliminary data.</text>
</comment>
<evidence type="ECO:0000313" key="2">
    <source>
        <dbReference type="EMBL" id="VDI45489.1"/>
    </source>
</evidence>
<reference evidence="2" key="1">
    <citation type="submission" date="2018-11" db="EMBL/GenBank/DDBJ databases">
        <authorList>
            <person name="Alioto T."/>
            <person name="Alioto T."/>
        </authorList>
    </citation>
    <scope>NUCLEOTIDE SEQUENCE</scope>
</reference>
<dbReference type="EMBL" id="UYJE01006369">
    <property type="protein sequence ID" value="VDI45489.1"/>
    <property type="molecule type" value="Genomic_DNA"/>
</dbReference>
<evidence type="ECO:0000313" key="3">
    <source>
        <dbReference type="Proteomes" id="UP000596742"/>
    </source>
</evidence>
<dbReference type="InterPro" id="IPR051320">
    <property type="entry name" value="Viral_Replic_Matur_Polypro"/>
</dbReference>
<dbReference type="Pfam" id="PF17919">
    <property type="entry name" value="RT_RNaseH_2"/>
    <property type="match status" value="1"/>
</dbReference>
<dbReference type="Gene3D" id="3.30.70.270">
    <property type="match status" value="1"/>
</dbReference>
<gene>
    <name evidence="2" type="ORF">MGAL_10B045847</name>
</gene>